<keyword evidence="1 8" id="KW-0963">Cytoplasm</keyword>
<evidence type="ECO:0000259" key="9">
    <source>
        <dbReference type="Pfam" id="PF12804"/>
    </source>
</evidence>
<comment type="domain">
    <text evidence="8">The N-terminal domain determines nucleotide recognition and specific binding, while the C-terminal domain determines the specific binding to the target protein.</text>
</comment>
<evidence type="ECO:0000313" key="10">
    <source>
        <dbReference type="EMBL" id="SFM95344.1"/>
    </source>
</evidence>
<comment type="subcellular location">
    <subcellularLocation>
        <location evidence="8">Cytoplasm</location>
    </subcellularLocation>
</comment>
<evidence type="ECO:0000256" key="8">
    <source>
        <dbReference type="HAMAP-Rule" id="MF_00316"/>
    </source>
</evidence>
<dbReference type="GO" id="GO:1902758">
    <property type="term" value="P:bis(molybdopterin guanine dinucleotide)molybdenum biosynthetic process"/>
    <property type="evidence" value="ECO:0007669"/>
    <property type="project" value="TreeGrafter"/>
</dbReference>
<keyword evidence="4 8" id="KW-0547">Nucleotide-binding</keyword>
<feature type="domain" description="MobA-like NTP transferase" evidence="9">
    <location>
        <begin position="15"/>
        <end position="159"/>
    </location>
</feature>
<keyword evidence="11" id="KW-1185">Reference proteome</keyword>
<evidence type="ECO:0000313" key="11">
    <source>
        <dbReference type="Proteomes" id="UP000198575"/>
    </source>
</evidence>
<dbReference type="HAMAP" id="MF_00316">
    <property type="entry name" value="MobA"/>
    <property type="match status" value="1"/>
</dbReference>
<evidence type="ECO:0000256" key="3">
    <source>
        <dbReference type="ARBA" id="ARBA00022723"/>
    </source>
</evidence>
<dbReference type="PANTHER" id="PTHR19136">
    <property type="entry name" value="MOLYBDENUM COFACTOR GUANYLYLTRANSFERASE"/>
    <property type="match status" value="1"/>
</dbReference>
<feature type="binding site" evidence="8">
    <location>
        <begin position="17"/>
        <end position="19"/>
    </location>
    <ligand>
        <name>GTP</name>
        <dbReference type="ChEBI" id="CHEBI:37565"/>
    </ligand>
</feature>
<comment type="caution">
    <text evidence="8">Lacks conserved residue(s) required for the propagation of feature annotation.</text>
</comment>
<evidence type="ECO:0000256" key="2">
    <source>
        <dbReference type="ARBA" id="ARBA00022679"/>
    </source>
</evidence>
<protein>
    <recommendedName>
        <fullName evidence="8">Molybdenum cofactor guanylyltransferase</fullName>
        <shortName evidence="8">MoCo guanylyltransferase</shortName>
        <ecNumber evidence="8">2.7.7.77</ecNumber>
    </recommendedName>
    <alternativeName>
        <fullName evidence="8">GTP:molybdopterin guanylyltransferase</fullName>
    </alternativeName>
    <alternativeName>
        <fullName evidence="8">Mo-MPT guanylyltransferase</fullName>
    </alternativeName>
    <alternativeName>
        <fullName evidence="8">Molybdopterin guanylyltransferase</fullName>
    </alternativeName>
    <alternativeName>
        <fullName evidence="8">Molybdopterin-guanine dinucleotide synthase</fullName>
        <shortName evidence="8">MGD synthase</shortName>
    </alternativeName>
</protein>
<dbReference type="RefSeq" id="WP_092403884.1">
    <property type="nucleotide sequence ID" value="NZ_FOVF01000001.1"/>
</dbReference>
<keyword evidence="5 8" id="KW-0460">Magnesium</keyword>
<evidence type="ECO:0000256" key="5">
    <source>
        <dbReference type="ARBA" id="ARBA00022842"/>
    </source>
</evidence>
<keyword evidence="6 8" id="KW-0342">GTP-binding</keyword>
<dbReference type="EMBL" id="FOVF01000001">
    <property type="protein sequence ID" value="SFM95344.1"/>
    <property type="molecule type" value="Genomic_DNA"/>
</dbReference>
<dbReference type="InterPro" id="IPR013482">
    <property type="entry name" value="Molybde_CF_guanTrfase"/>
</dbReference>
<dbReference type="GO" id="GO:0005525">
    <property type="term" value="F:GTP binding"/>
    <property type="evidence" value="ECO:0007669"/>
    <property type="project" value="UniProtKB-UniRule"/>
</dbReference>
<evidence type="ECO:0000256" key="4">
    <source>
        <dbReference type="ARBA" id="ARBA00022741"/>
    </source>
</evidence>
<dbReference type="InterPro" id="IPR025877">
    <property type="entry name" value="MobA-like_NTP_Trfase"/>
</dbReference>
<reference evidence="10 11" key="1">
    <citation type="submission" date="2016-10" db="EMBL/GenBank/DDBJ databases">
        <authorList>
            <person name="de Groot N.N."/>
        </authorList>
    </citation>
    <scope>NUCLEOTIDE SEQUENCE [LARGE SCALE GENOMIC DNA]</scope>
    <source>
        <strain evidence="10 11">CGMCC 1.7659</strain>
    </source>
</reference>
<dbReference type="PANTHER" id="PTHR19136:SF81">
    <property type="entry name" value="MOLYBDENUM COFACTOR GUANYLYLTRANSFERASE"/>
    <property type="match status" value="1"/>
</dbReference>
<sequence>MTSSIGLARQEIATAILAGGASRRLGGVDKGLQPLLGRPLIEWVVDSLGRPKGGERLIVANRNAAIYARYGKVIADTEPDYPGPLAGIAAALAATRSPWLFTLPVDCPTPPQGLLDGFWRQACLHGYPSLVAHDGVRRQPLFALYRSSLSDSAALALRSGLGASAWQDAIGAREIVVSAGPESWVNLNTASDFEAFADKRA</sequence>
<dbReference type="GO" id="GO:0005737">
    <property type="term" value="C:cytoplasm"/>
    <property type="evidence" value="ECO:0007669"/>
    <property type="project" value="UniProtKB-SubCell"/>
</dbReference>
<dbReference type="STRING" id="578942.SAMN05216289_10148"/>
<dbReference type="Proteomes" id="UP000198575">
    <property type="component" value="Unassembled WGS sequence"/>
</dbReference>
<keyword evidence="7 8" id="KW-0501">Molybdenum cofactor biosynthesis</keyword>
<keyword evidence="10" id="KW-0548">Nucleotidyltransferase</keyword>
<evidence type="ECO:0000256" key="7">
    <source>
        <dbReference type="ARBA" id="ARBA00023150"/>
    </source>
</evidence>
<proteinExistence type="inferred from homology"/>
<dbReference type="GO" id="GO:0046872">
    <property type="term" value="F:metal ion binding"/>
    <property type="evidence" value="ECO:0007669"/>
    <property type="project" value="UniProtKB-KW"/>
</dbReference>
<comment type="catalytic activity">
    <reaction evidence="8">
        <text>Mo-molybdopterin + GTP + H(+) = Mo-molybdopterin guanine dinucleotide + diphosphate</text>
        <dbReference type="Rhea" id="RHEA:34243"/>
        <dbReference type="ChEBI" id="CHEBI:15378"/>
        <dbReference type="ChEBI" id="CHEBI:33019"/>
        <dbReference type="ChEBI" id="CHEBI:37565"/>
        <dbReference type="ChEBI" id="CHEBI:71302"/>
        <dbReference type="ChEBI" id="CHEBI:71310"/>
        <dbReference type="EC" id="2.7.7.77"/>
    </reaction>
</comment>
<gene>
    <name evidence="8" type="primary">mobA</name>
    <name evidence="10" type="ORF">SAMN05216289_10148</name>
</gene>
<dbReference type="InterPro" id="IPR029044">
    <property type="entry name" value="Nucleotide-diphossugar_trans"/>
</dbReference>
<feature type="binding site" evidence="8">
    <location>
        <position position="76"/>
    </location>
    <ligand>
        <name>GTP</name>
        <dbReference type="ChEBI" id="CHEBI:37565"/>
    </ligand>
</feature>
<name>A0A1I4V265_9GAMM</name>
<comment type="function">
    <text evidence="8">Transfers a GMP moiety from GTP to Mo-molybdopterin (Mo-MPT) cofactor (Moco or molybdenum cofactor) to form Mo-molybdopterin guanine dinucleotide (Mo-MGD) cofactor.</text>
</comment>
<accession>A0A1I4V265</accession>
<organism evidence="10 11">
    <name type="scientific">Dokdonella immobilis</name>
    <dbReference type="NCBI Taxonomy" id="578942"/>
    <lineage>
        <taxon>Bacteria</taxon>
        <taxon>Pseudomonadati</taxon>
        <taxon>Pseudomonadota</taxon>
        <taxon>Gammaproteobacteria</taxon>
        <taxon>Lysobacterales</taxon>
        <taxon>Rhodanobacteraceae</taxon>
        <taxon>Dokdonella</taxon>
    </lineage>
</organism>
<comment type="subunit">
    <text evidence="8">Monomer.</text>
</comment>
<feature type="binding site" evidence="8">
    <location>
        <position position="30"/>
    </location>
    <ligand>
        <name>GTP</name>
        <dbReference type="ChEBI" id="CHEBI:37565"/>
    </ligand>
</feature>
<dbReference type="EC" id="2.7.7.77" evidence="8"/>
<dbReference type="CDD" id="cd02503">
    <property type="entry name" value="MobA"/>
    <property type="match status" value="1"/>
</dbReference>
<comment type="cofactor">
    <cofactor evidence="8">
        <name>Mg(2+)</name>
        <dbReference type="ChEBI" id="CHEBI:18420"/>
    </cofactor>
</comment>
<feature type="binding site" evidence="8">
    <location>
        <position position="106"/>
    </location>
    <ligand>
        <name>Mg(2+)</name>
        <dbReference type="ChEBI" id="CHEBI:18420"/>
    </ligand>
</feature>
<comment type="similarity">
    <text evidence="8">Belongs to the MobA family.</text>
</comment>
<keyword evidence="3 8" id="KW-0479">Metal-binding</keyword>
<evidence type="ECO:0000256" key="6">
    <source>
        <dbReference type="ARBA" id="ARBA00023134"/>
    </source>
</evidence>
<dbReference type="Pfam" id="PF12804">
    <property type="entry name" value="NTP_transf_3"/>
    <property type="match status" value="1"/>
</dbReference>
<evidence type="ECO:0000256" key="1">
    <source>
        <dbReference type="ARBA" id="ARBA00022490"/>
    </source>
</evidence>
<dbReference type="GO" id="GO:0061603">
    <property type="term" value="F:molybdenum cofactor guanylyltransferase activity"/>
    <property type="evidence" value="ECO:0007669"/>
    <property type="project" value="UniProtKB-EC"/>
</dbReference>
<dbReference type="Gene3D" id="3.90.550.10">
    <property type="entry name" value="Spore Coat Polysaccharide Biosynthesis Protein SpsA, Chain A"/>
    <property type="match status" value="1"/>
</dbReference>
<keyword evidence="2 8" id="KW-0808">Transferase</keyword>
<dbReference type="AlphaFoldDB" id="A0A1I4V265"/>
<dbReference type="SUPFAM" id="SSF53448">
    <property type="entry name" value="Nucleotide-diphospho-sugar transferases"/>
    <property type="match status" value="1"/>
</dbReference>
<dbReference type="OrthoDB" id="9788394at2"/>
<feature type="binding site" evidence="8">
    <location>
        <position position="106"/>
    </location>
    <ligand>
        <name>GTP</name>
        <dbReference type="ChEBI" id="CHEBI:37565"/>
    </ligand>
</feature>